<reference evidence="2 3" key="1">
    <citation type="journal article" date="2009" name="Stand. Genomic Sci.">
        <title>Complete genome sequence of Pirellula staleyi type strain (ATCC 27377).</title>
        <authorList>
            <person name="Clum A."/>
            <person name="Tindall B.J."/>
            <person name="Sikorski J."/>
            <person name="Ivanova N."/>
            <person name="Mavrommatis K."/>
            <person name="Lucas S."/>
            <person name="Glavina del Rio T."/>
            <person name="Nolan M."/>
            <person name="Chen F."/>
            <person name="Tice H."/>
            <person name="Pitluck S."/>
            <person name="Cheng J.F."/>
            <person name="Chertkov O."/>
            <person name="Brettin T."/>
            <person name="Han C."/>
            <person name="Detter J.C."/>
            <person name="Kuske C."/>
            <person name="Bruce D."/>
            <person name="Goodwin L."/>
            <person name="Ovchinikova G."/>
            <person name="Pati A."/>
            <person name="Mikhailova N."/>
            <person name="Chen A."/>
            <person name="Palaniappan K."/>
            <person name="Land M."/>
            <person name="Hauser L."/>
            <person name="Chang Y.J."/>
            <person name="Jeffries C.D."/>
            <person name="Chain P."/>
            <person name="Rohde M."/>
            <person name="Goker M."/>
            <person name="Bristow J."/>
            <person name="Eisen J.A."/>
            <person name="Markowitz V."/>
            <person name="Hugenholtz P."/>
            <person name="Kyrpides N.C."/>
            <person name="Klenk H.P."/>
            <person name="Lapidus A."/>
        </authorList>
    </citation>
    <scope>NUCLEOTIDE SEQUENCE [LARGE SCALE GENOMIC DNA]</scope>
    <source>
        <strain evidence="3">ATCC 27377 / DSM 6068 / ICPB 4128</strain>
    </source>
</reference>
<feature type="region of interest" description="Disordered" evidence="1">
    <location>
        <begin position="1"/>
        <end position="29"/>
    </location>
</feature>
<dbReference type="Proteomes" id="UP000001887">
    <property type="component" value="Chromosome"/>
</dbReference>
<dbReference type="HOGENOM" id="CLU_2383621_0_0_0"/>
<name>D2QWK3_PIRSD</name>
<accession>D2QWK3</accession>
<feature type="compositionally biased region" description="Basic residues" evidence="1">
    <location>
        <begin position="1"/>
        <end position="10"/>
    </location>
</feature>
<proteinExistence type="predicted"/>
<sequence length="94" mass="10661">MIMRAKRSRANRSMATDFPIVGSSHEREEQSQLDGRFFLKRSKKGAGTTGSHFAAHLLAKLFNSRHQNGLCEISRNLRQAGDFWFHQVPLSTAM</sequence>
<dbReference type="EMBL" id="CP001848">
    <property type="protein sequence ID" value="ADB17806.1"/>
    <property type="molecule type" value="Genomic_DNA"/>
</dbReference>
<evidence type="ECO:0000313" key="2">
    <source>
        <dbReference type="EMBL" id="ADB17806.1"/>
    </source>
</evidence>
<protein>
    <submittedName>
        <fullName evidence="2">Uncharacterized protein</fullName>
    </submittedName>
</protein>
<gene>
    <name evidence="2" type="ordered locus">Psta_3142</name>
</gene>
<dbReference type="KEGG" id="psl:Psta_3142"/>
<dbReference type="AlphaFoldDB" id="D2QWK3"/>
<organism evidence="2 3">
    <name type="scientific">Pirellula staleyi (strain ATCC 27377 / DSM 6068 / ICPB 4128)</name>
    <name type="common">Pirella staleyi</name>
    <dbReference type="NCBI Taxonomy" id="530564"/>
    <lineage>
        <taxon>Bacteria</taxon>
        <taxon>Pseudomonadati</taxon>
        <taxon>Planctomycetota</taxon>
        <taxon>Planctomycetia</taxon>
        <taxon>Pirellulales</taxon>
        <taxon>Pirellulaceae</taxon>
        <taxon>Pirellula</taxon>
    </lineage>
</organism>
<keyword evidence="3" id="KW-1185">Reference proteome</keyword>
<evidence type="ECO:0000313" key="3">
    <source>
        <dbReference type="Proteomes" id="UP000001887"/>
    </source>
</evidence>
<evidence type="ECO:0000256" key="1">
    <source>
        <dbReference type="SAM" id="MobiDB-lite"/>
    </source>
</evidence>